<sequence>MQAMRSFNHMLSILLVRQACTGGVLAEEEQARLMDAVLSVGAARPPCETSHSFIGDMLIPIIEKANSWNAFGSDCLNASRPWWYKVLQQRLKPFVRGILLSITDLATARARHETSPESGTEAGVNNKWKITRDQLLGFVGERPNEPTESRREAERLLQHMVDHLSLVSRDILACFVAMDDQRAANTTPLLDSIGLQFLLNTVCDLLKDAEFLQDVYGLSSESIKENCRKLCEHLQEEVFNESRKSQMGENVRQRLEVIKGIIENSRELFPPVSAGPPQGETYLASLELPLSAFDHQIATQLTADEEAPKLETIRNILRANDEWFRKSLGISESLVTFGQPYLTGGREVTLRARTGATERPDKIESGGPLRAYAAWKTGCSERFDSVK</sequence>
<proteinExistence type="predicted"/>
<dbReference type="EMBL" id="MNPL01007541">
    <property type="protein sequence ID" value="OQR74699.1"/>
    <property type="molecule type" value="Genomic_DNA"/>
</dbReference>
<protein>
    <submittedName>
        <fullName evidence="2">Uncharacterized protein</fullName>
    </submittedName>
</protein>
<gene>
    <name evidence="2" type="ORF">BIW11_08894</name>
</gene>
<dbReference type="Proteomes" id="UP000192247">
    <property type="component" value="Unassembled WGS sequence"/>
</dbReference>
<evidence type="ECO:0000256" key="1">
    <source>
        <dbReference type="SAM" id="SignalP"/>
    </source>
</evidence>
<feature type="signal peptide" evidence="1">
    <location>
        <begin position="1"/>
        <end position="26"/>
    </location>
</feature>
<keyword evidence="3" id="KW-1185">Reference proteome</keyword>
<name>A0A1V9XMG1_9ACAR</name>
<accession>A0A1V9XMG1</accession>
<evidence type="ECO:0000313" key="2">
    <source>
        <dbReference type="EMBL" id="OQR74699.1"/>
    </source>
</evidence>
<feature type="chain" id="PRO_5012935524" evidence="1">
    <location>
        <begin position="27"/>
        <end position="387"/>
    </location>
</feature>
<dbReference type="InParanoid" id="A0A1V9XMG1"/>
<feature type="non-terminal residue" evidence="2">
    <location>
        <position position="387"/>
    </location>
</feature>
<organism evidence="2 3">
    <name type="scientific">Tropilaelaps mercedesae</name>
    <dbReference type="NCBI Taxonomy" id="418985"/>
    <lineage>
        <taxon>Eukaryota</taxon>
        <taxon>Metazoa</taxon>
        <taxon>Ecdysozoa</taxon>
        <taxon>Arthropoda</taxon>
        <taxon>Chelicerata</taxon>
        <taxon>Arachnida</taxon>
        <taxon>Acari</taxon>
        <taxon>Parasitiformes</taxon>
        <taxon>Mesostigmata</taxon>
        <taxon>Gamasina</taxon>
        <taxon>Dermanyssoidea</taxon>
        <taxon>Laelapidae</taxon>
        <taxon>Tropilaelaps</taxon>
    </lineage>
</organism>
<reference evidence="2 3" key="1">
    <citation type="journal article" date="2017" name="Gigascience">
        <title>Draft genome of the honey bee ectoparasitic mite, Tropilaelaps mercedesae, is shaped by the parasitic life history.</title>
        <authorList>
            <person name="Dong X."/>
            <person name="Armstrong S.D."/>
            <person name="Xia D."/>
            <person name="Makepeace B.L."/>
            <person name="Darby A.C."/>
            <person name="Kadowaki T."/>
        </authorList>
    </citation>
    <scope>NUCLEOTIDE SEQUENCE [LARGE SCALE GENOMIC DNA]</scope>
    <source>
        <strain evidence="2">Wuxi-XJTLU</strain>
    </source>
</reference>
<keyword evidence="1" id="KW-0732">Signal</keyword>
<comment type="caution">
    <text evidence="2">The sequence shown here is derived from an EMBL/GenBank/DDBJ whole genome shotgun (WGS) entry which is preliminary data.</text>
</comment>
<dbReference type="AlphaFoldDB" id="A0A1V9XMG1"/>
<evidence type="ECO:0000313" key="3">
    <source>
        <dbReference type="Proteomes" id="UP000192247"/>
    </source>
</evidence>